<dbReference type="EMBL" id="PYAX01000009">
    <property type="protein sequence ID" value="PSL53301.1"/>
    <property type="molecule type" value="Genomic_DNA"/>
</dbReference>
<dbReference type="Proteomes" id="UP000241118">
    <property type="component" value="Unassembled WGS sequence"/>
</dbReference>
<evidence type="ECO:0000259" key="2">
    <source>
        <dbReference type="Pfam" id="PF20271"/>
    </source>
</evidence>
<dbReference type="RefSeq" id="WP_146173946.1">
    <property type="nucleotide sequence ID" value="NZ_PYAX01000009.1"/>
</dbReference>
<evidence type="ECO:0000256" key="1">
    <source>
        <dbReference type="SAM" id="MobiDB-lite"/>
    </source>
</evidence>
<feature type="domain" description="CATRA-Associated Small Protein" evidence="2">
    <location>
        <begin position="16"/>
        <end position="100"/>
    </location>
</feature>
<protein>
    <recommendedName>
        <fullName evidence="2">CATRA-Associated Small Protein domain-containing protein</fullName>
    </recommendedName>
</protein>
<organism evidence="3 4">
    <name type="scientific">Saccharothrix carnea</name>
    <dbReference type="NCBI Taxonomy" id="1280637"/>
    <lineage>
        <taxon>Bacteria</taxon>
        <taxon>Bacillati</taxon>
        <taxon>Actinomycetota</taxon>
        <taxon>Actinomycetes</taxon>
        <taxon>Pseudonocardiales</taxon>
        <taxon>Pseudonocardiaceae</taxon>
        <taxon>Saccharothrix</taxon>
    </lineage>
</organism>
<dbReference type="InterPro" id="IPR046924">
    <property type="entry name" value="CATASP"/>
</dbReference>
<name>A0A2P8I4C1_SACCR</name>
<dbReference type="AlphaFoldDB" id="A0A2P8I4C1"/>
<keyword evidence="4" id="KW-1185">Reference proteome</keyword>
<gene>
    <name evidence="3" type="ORF">B0I31_10991</name>
</gene>
<dbReference type="OrthoDB" id="4306366at2"/>
<proteinExistence type="predicted"/>
<reference evidence="3 4" key="1">
    <citation type="submission" date="2018-03" db="EMBL/GenBank/DDBJ databases">
        <title>Genomic Encyclopedia of Type Strains, Phase III (KMG-III): the genomes of soil and plant-associated and newly described type strains.</title>
        <authorList>
            <person name="Whitman W."/>
        </authorList>
    </citation>
    <scope>NUCLEOTIDE SEQUENCE [LARGE SCALE GENOMIC DNA]</scope>
    <source>
        <strain evidence="3 4">CGMCC 4.7097</strain>
    </source>
</reference>
<dbReference type="Pfam" id="PF20271">
    <property type="entry name" value="CATASP"/>
    <property type="match status" value="1"/>
</dbReference>
<comment type="caution">
    <text evidence="3">The sequence shown here is derived from an EMBL/GenBank/DDBJ whole genome shotgun (WGS) entry which is preliminary data.</text>
</comment>
<accession>A0A2P8I4C1</accession>
<evidence type="ECO:0000313" key="4">
    <source>
        <dbReference type="Proteomes" id="UP000241118"/>
    </source>
</evidence>
<sequence>MTVTAYPELGAAVVTDAVAVLADLQGWRLDEARWTTVAEAVAELSEAVRDRDPDAFGAAAVDLELAVPRRITRIGDEPVVPPPARVLELANELVRTLVGDTGDRYRAQEPAGEDQPGDRRAG</sequence>
<evidence type="ECO:0000313" key="3">
    <source>
        <dbReference type="EMBL" id="PSL53301.1"/>
    </source>
</evidence>
<feature type="region of interest" description="Disordered" evidence="1">
    <location>
        <begin position="100"/>
        <end position="122"/>
    </location>
</feature>